<feature type="region of interest" description="Disordered" evidence="8">
    <location>
        <begin position="276"/>
        <end position="321"/>
    </location>
</feature>
<dbReference type="SUPFAM" id="SSF57667">
    <property type="entry name" value="beta-beta-alpha zinc fingers"/>
    <property type="match status" value="2"/>
</dbReference>
<dbReference type="InterPro" id="IPR036236">
    <property type="entry name" value="Znf_C2H2_sf"/>
</dbReference>
<dbReference type="Pfam" id="PF24237">
    <property type="entry name" value="INO80E"/>
    <property type="match status" value="1"/>
</dbReference>
<dbReference type="InterPro" id="IPR013087">
    <property type="entry name" value="Znf_C2H2_type"/>
</dbReference>
<feature type="domain" description="C2H2-type" evidence="9">
    <location>
        <begin position="15"/>
        <end position="45"/>
    </location>
</feature>
<evidence type="ECO:0000256" key="2">
    <source>
        <dbReference type="ARBA" id="ARBA00022723"/>
    </source>
</evidence>
<dbReference type="SMART" id="SM00355">
    <property type="entry name" value="ZnF_C2H2"/>
    <property type="match status" value="3"/>
</dbReference>
<evidence type="ECO:0000313" key="10">
    <source>
        <dbReference type="EMBL" id="ORZ12698.1"/>
    </source>
</evidence>
<feature type="compositionally biased region" description="Basic and acidic residues" evidence="8">
    <location>
        <begin position="299"/>
        <end position="314"/>
    </location>
</feature>
<feature type="compositionally biased region" description="Low complexity" evidence="8">
    <location>
        <begin position="201"/>
        <end position="227"/>
    </location>
</feature>
<dbReference type="PANTHER" id="PTHR45718">
    <property type="entry name" value="TRANSCRIPTIONAL ACTIVATOR CUBITUS INTERRUPTUS"/>
    <property type="match status" value="1"/>
</dbReference>
<keyword evidence="5" id="KW-0862">Zinc</keyword>
<dbReference type="InterPro" id="IPR043359">
    <property type="entry name" value="GLI-like"/>
</dbReference>
<keyword evidence="2" id="KW-0479">Metal-binding</keyword>
<dbReference type="GO" id="GO:0005634">
    <property type="term" value="C:nucleus"/>
    <property type="evidence" value="ECO:0007669"/>
    <property type="project" value="UniProtKB-SubCell"/>
</dbReference>
<dbReference type="STRING" id="90262.A0A1X2IA91"/>
<evidence type="ECO:0000256" key="4">
    <source>
        <dbReference type="ARBA" id="ARBA00022771"/>
    </source>
</evidence>
<feature type="compositionally biased region" description="Polar residues" evidence="8">
    <location>
        <begin position="110"/>
        <end position="125"/>
    </location>
</feature>
<dbReference type="GO" id="GO:0008270">
    <property type="term" value="F:zinc ion binding"/>
    <property type="evidence" value="ECO:0007669"/>
    <property type="project" value="UniProtKB-KW"/>
</dbReference>
<comment type="subcellular location">
    <subcellularLocation>
        <location evidence="1">Nucleus</location>
    </subcellularLocation>
</comment>
<evidence type="ECO:0000256" key="1">
    <source>
        <dbReference type="ARBA" id="ARBA00004123"/>
    </source>
</evidence>
<dbReference type="AlphaFoldDB" id="A0A1X2IA91"/>
<accession>A0A1X2IA91</accession>
<keyword evidence="11" id="KW-1185">Reference proteome</keyword>
<evidence type="ECO:0000256" key="3">
    <source>
        <dbReference type="ARBA" id="ARBA00022737"/>
    </source>
</evidence>
<evidence type="ECO:0000256" key="7">
    <source>
        <dbReference type="PROSITE-ProRule" id="PRU00042"/>
    </source>
</evidence>
<dbReference type="GO" id="GO:0000981">
    <property type="term" value="F:DNA-binding transcription factor activity, RNA polymerase II-specific"/>
    <property type="evidence" value="ECO:0007669"/>
    <property type="project" value="TreeGrafter"/>
</dbReference>
<dbReference type="EMBL" id="MCGE01000018">
    <property type="protein sequence ID" value="ORZ12698.1"/>
    <property type="molecule type" value="Genomic_DNA"/>
</dbReference>
<evidence type="ECO:0000313" key="11">
    <source>
        <dbReference type="Proteomes" id="UP000193560"/>
    </source>
</evidence>
<feature type="compositionally biased region" description="Acidic residues" evidence="8">
    <location>
        <begin position="179"/>
        <end position="188"/>
    </location>
</feature>
<evidence type="ECO:0000256" key="8">
    <source>
        <dbReference type="SAM" id="MobiDB-lite"/>
    </source>
</evidence>
<evidence type="ECO:0000259" key="9">
    <source>
        <dbReference type="PROSITE" id="PS50157"/>
    </source>
</evidence>
<dbReference type="Gene3D" id="3.30.160.60">
    <property type="entry name" value="Classic Zinc Finger"/>
    <property type="match status" value="2"/>
</dbReference>
<keyword evidence="6" id="KW-0539">Nucleus</keyword>
<sequence length="321" mass="36488">MIDSGSTLQPHTEELVCHWNECLRTFAGHDALGHHLSEEHIGWKRGEYCCEWTNCSRKGVKCHNRFALIMHLRIHTQEKPFECDVDGCGMNFGRLDALTRHKKAEHGIDTQGNPTETQSNKTTSVKMEIPRSQPRKQHATREEDAYKLAALSRGLNKKRKMVREEDHSEKHKRGRLDNPDSDLGDYGDVDLQINSATVNTQQKQQQQQRHTSSSSALSSPSSTSLSPQNKYKIAKAKLQYILRENEMLSDEWTAIQRRLTRLQTERRVLLDALMSAEDDQDGDLLSTDDEDDPLDGLDTSDKQGEPGTLMKERILPVGTQS</sequence>
<dbReference type="PANTHER" id="PTHR45718:SF4">
    <property type="entry name" value="TRANSCRIPTIONAL ACTIVATOR CUBITUS INTERRUPTUS"/>
    <property type="match status" value="1"/>
</dbReference>
<dbReference type="PROSITE" id="PS50157">
    <property type="entry name" value="ZINC_FINGER_C2H2_2"/>
    <property type="match status" value="2"/>
</dbReference>
<reference evidence="10 11" key="1">
    <citation type="submission" date="2016-07" db="EMBL/GenBank/DDBJ databases">
        <title>Pervasive Adenine N6-methylation of Active Genes in Fungi.</title>
        <authorList>
            <consortium name="DOE Joint Genome Institute"/>
            <person name="Mondo S.J."/>
            <person name="Dannebaum R.O."/>
            <person name="Kuo R.C."/>
            <person name="Labutti K."/>
            <person name="Haridas S."/>
            <person name="Kuo A."/>
            <person name="Salamov A."/>
            <person name="Ahrendt S.R."/>
            <person name="Lipzen A."/>
            <person name="Sullivan W."/>
            <person name="Andreopoulos W.B."/>
            <person name="Clum A."/>
            <person name="Lindquist E."/>
            <person name="Daum C."/>
            <person name="Ramamoorthy G.K."/>
            <person name="Gryganskyi A."/>
            <person name="Culley D."/>
            <person name="Magnuson J.K."/>
            <person name="James T.Y."/>
            <person name="O'Malley M.A."/>
            <person name="Stajich J.E."/>
            <person name="Spatafora J.W."/>
            <person name="Visel A."/>
            <person name="Grigoriev I.V."/>
        </authorList>
    </citation>
    <scope>NUCLEOTIDE SEQUENCE [LARGE SCALE GENOMIC DNA]</scope>
    <source>
        <strain evidence="10 11">NRRL 1336</strain>
    </source>
</reference>
<comment type="caution">
    <text evidence="10">The sequence shown here is derived from an EMBL/GenBank/DDBJ whole genome shotgun (WGS) entry which is preliminary data.</text>
</comment>
<feature type="domain" description="C2H2-type" evidence="9">
    <location>
        <begin position="81"/>
        <end position="106"/>
    </location>
</feature>
<dbReference type="OrthoDB" id="3437960at2759"/>
<proteinExistence type="predicted"/>
<dbReference type="PROSITE" id="PS00028">
    <property type="entry name" value="ZINC_FINGER_C2H2_1"/>
    <property type="match status" value="2"/>
</dbReference>
<evidence type="ECO:0000256" key="6">
    <source>
        <dbReference type="ARBA" id="ARBA00023242"/>
    </source>
</evidence>
<feature type="compositionally biased region" description="Acidic residues" evidence="8">
    <location>
        <begin position="276"/>
        <end position="295"/>
    </location>
</feature>
<feature type="region of interest" description="Disordered" evidence="8">
    <location>
        <begin position="104"/>
        <end position="228"/>
    </location>
</feature>
<dbReference type="InterPro" id="IPR056515">
    <property type="entry name" value="INO80E_N"/>
</dbReference>
<gene>
    <name evidence="10" type="ORF">BCR42DRAFT_493442</name>
</gene>
<organism evidence="10 11">
    <name type="scientific">Absidia repens</name>
    <dbReference type="NCBI Taxonomy" id="90262"/>
    <lineage>
        <taxon>Eukaryota</taxon>
        <taxon>Fungi</taxon>
        <taxon>Fungi incertae sedis</taxon>
        <taxon>Mucoromycota</taxon>
        <taxon>Mucoromycotina</taxon>
        <taxon>Mucoromycetes</taxon>
        <taxon>Mucorales</taxon>
        <taxon>Cunninghamellaceae</taxon>
        <taxon>Absidia</taxon>
    </lineage>
</organism>
<evidence type="ECO:0000256" key="5">
    <source>
        <dbReference type="ARBA" id="ARBA00022833"/>
    </source>
</evidence>
<dbReference type="Proteomes" id="UP000193560">
    <property type="component" value="Unassembled WGS sequence"/>
</dbReference>
<protein>
    <recommendedName>
        <fullName evidence="9">C2H2-type domain-containing protein</fullName>
    </recommendedName>
</protein>
<keyword evidence="3" id="KW-0677">Repeat</keyword>
<name>A0A1X2IA91_9FUNG</name>
<keyword evidence="4 7" id="KW-0863">Zinc-finger</keyword>
<dbReference type="GO" id="GO:0000978">
    <property type="term" value="F:RNA polymerase II cis-regulatory region sequence-specific DNA binding"/>
    <property type="evidence" value="ECO:0007669"/>
    <property type="project" value="TreeGrafter"/>
</dbReference>